<keyword evidence="9" id="KW-0472">Membrane</keyword>
<evidence type="ECO:0000256" key="5">
    <source>
        <dbReference type="ARBA" id="ARBA00023049"/>
    </source>
</evidence>
<proteinExistence type="inferred from homology"/>
<dbReference type="InterPro" id="IPR027057">
    <property type="entry name" value="CAXX_Prtase_1"/>
</dbReference>
<dbReference type="Gene3D" id="3.30.2010.10">
    <property type="entry name" value="Metalloproteases ('zincins'), catalytic domain"/>
    <property type="match status" value="1"/>
</dbReference>
<dbReference type="CDD" id="cd07343">
    <property type="entry name" value="M48A_Zmpste24p_like"/>
    <property type="match status" value="1"/>
</dbReference>
<evidence type="ECO:0000259" key="11">
    <source>
        <dbReference type="Pfam" id="PF01435"/>
    </source>
</evidence>
<comment type="subcellular location">
    <subcellularLocation>
        <location evidence="9">Endoplasmic reticulum membrane</location>
        <topology evidence="9">Multi-pass membrane protein</topology>
    </subcellularLocation>
</comment>
<sequence>MALQEVLFTIAGFPVSILASVLLFTWLLFLWENYLNIRQRNVAMRNEQIPSSLRSLMDVSAYHKARLYSIDKINFELINGVYNILQITVILYFGIFAWLWYTSQAHVVYLNTLMPENFRAHFTFGKESEILCSMLVIFYISIFSLVDSLPWSLYRNFVIEARYGFNKQTIGFFFKDKLKGFLVNMLLGLPISAILIWIIKLGGDYFCLYAYVFSLSVSLILMFIYPEFIAPLFDRYERFPDCPLRTKIEELAASISFPLKKLLVVEGSKRSSHSNAYFYGFGSNKRIVLFDTLIKGFKLSDKSKTEGEAADIARDADTATQRASESEHDDCLDRGCEDDDEILAVLAHELGHWQLNHTTKFLVMSQVNLLLMFIVFQLLIDVEPLFTSFGFLPSTTPILLRLIIIFQFVFMPYNAVLNFLITLVSRRFEFQADAFAVGLKPGEKLKNCLIVLTKDNLSFPVYDPLYSLFNLSHPPLLERFQAIDEEVKKQK</sequence>
<feature type="active site" evidence="7">
    <location>
        <position position="349"/>
    </location>
</feature>
<dbReference type="InterPro" id="IPR032456">
    <property type="entry name" value="Peptidase_M48_N"/>
</dbReference>
<keyword evidence="9" id="KW-0812">Transmembrane</keyword>
<keyword evidence="9" id="KW-1133">Transmembrane helix</keyword>
<keyword evidence="3 9" id="KW-0378">Hydrolase</keyword>
<evidence type="ECO:0000256" key="4">
    <source>
        <dbReference type="ARBA" id="ARBA00022833"/>
    </source>
</evidence>
<dbReference type="EMBL" id="GEEE01011306">
    <property type="protein sequence ID" value="JAP51919.1"/>
    <property type="molecule type" value="Transcribed_RNA"/>
</dbReference>
<organism evidence="13">
    <name type="scientific">Schistocephalus solidus</name>
    <name type="common">Tapeworm</name>
    <dbReference type="NCBI Taxonomy" id="70667"/>
    <lineage>
        <taxon>Eukaryota</taxon>
        <taxon>Metazoa</taxon>
        <taxon>Spiralia</taxon>
        <taxon>Lophotrochozoa</taxon>
        <taxon>Platyhelminthes</taxon>
        <taxon>Cestoda</taxon>
        <taxon>Eucestoda</taxon>
        <taxon>Diphyllobothriidea</taxon>
        <taxon>Diphyllobothriidae</taxon>
        <taxon>Schistocephalus</taxon>
    </lineage>
</organism>
<dbReference type="AlphaFoldDB" id="A0A0X3PJI0"/>
<reference evidence="13" key="1">
    <citation type="submission" date="2016-01" db="EMBL/GenBank/DDBJ databases">
        <title>Reference transcriptome for the parasite Schistocephalus solidus: insights into the molecular evolution of parasitism.</title>
        <authorList>
            <person name="Hebert F.O."/>
            <person name="Grambauer S."/>
            <person name="Barber I."/>
            <person name="Landry C.R."/>
            <person name="Aubin-Horth N."/>
        </authorList>
    </citation>
    <scope>NUCLEOTIDE SEQUENCE</scope>
</reference>
<dbReference type="PANTHER" id="PTHR10120">
    <property type="entry name" value="CAAX PRENYL PROTEASE 1"/>
    <property type="match status" value="1"/>
</dbReference>
<feature type="transmembrane region" description="Helical" evidence="9">
    <location>
        <begin position="181"/>
        <end position="199"/>
    </location>
</feature>
<evidence type="ECO:0000256" key="2">
    <source>
        <dbReference type="ARBA" id="ARBA00022723"/>
    </source>
</evidence>
<protein>
    <recommendedName>
        <fullName evidence="9">CAAX prenyl protease</fullName>
        <ecNumber evidence="9">3.4.24.84</ecNumber>
    </recommendedName>
</protein>
<feature type="transmembrane region" description="Helical" evidence="9">
    <location>
        <begin position="81"/>
        <end position="101"/>
    </location>
</feature>
<keyword evidence="1 9" id="KW-0645">Protease</keyword>
<keyword evidence="5 9" id="KW-0482">Metalloprotease</keyword>
<feature type="binding site" evidence="8">
    <location>
        <position position="429"/>
    </location>
    <ligand>
        <name>Zn(2+)</name>
        <dbReference type="ChEBI" id="CHEBI:29105"/>
        <note>catalytic</note>
    </ligand>
</feature>
<feature type="binding site" evidence="8">
    <location>
        <position position="352"/>
    </location>
    <ligand>
        <name>Zn(2+)</name>
        <dbReference type="ChEBI" id="CHEBI:29105"/>
        <note>catalytic</note>
    </ligand>
</feature>
<comment type="catalytic activity">
    <reaction evidence="6 9">
        <text>Hydrolyzes the peptide bond -P2-(S-farnesyl or geranylgeranyl)C-P1'-P2'-P3'-COOH where P1' and P2' are amino acids with aliphatic side chains and P3' is any C-terminal residue.</text>
        <dbReference type="EC" id="3.4.24.84"/>
    </reaction>
</comment>
<feature type="transmembrane region" description="Helical" evidence="9">
    <location>
        <begin position="205"/>
        <end position="225"/>
    </location>
</feature>
<dbReference type="EC" id="3.4.24.84" evidence="9"/>
<evidence type="ECO:0000256" key="9">
    <source>
        <dbReference type="RuleBase" id="RU366005"/>
    </source>
</evidence>
<feature type="domain" description="CAAX prenyl protease 1 N-terminal" evidence="12">
    <location>
        <begin position="40"/>
        <end position="234"/>
    </location>
</feature>
<feature type="region of interest" description="Disordered" evidence="10">
    <location>
        <begin position="310"/>
        <end position="330"/>
    </location>
</feature>
<comment type="similarity">
    <text evidence="9">Belongs to the peptidase M48A family.</text>
</comment>
<evidence type="ECO:0000259" key="12">
    <source>
        <dbReference type="Pfam" id="PF16491"/>
    </source>
</evidence>
<evidence type="ECO:0000256" key="10">
    <source>
        <dbReference type="SAM" id="MobiDB-lite"/>
    </source>
</evidence>
<feature type="active site" description="Proton donor" evidence="7">
    <location>
        <position position="433"/>
    </location>
</feature>
<evidence type="ECO:0000256" key="1">
    <source>
        <dbReference type="ARBA" id="ARBA00022670"/>
    </source>
</evidence>
<comment type="cofactor">
    <cofactor evidence="8 9">
        <name>Zn(2+)</name>
        <dbReference type="ChEBI" id="CHEBI:29105"/>
    </cofactor>
    <text evidence="8 9">Binds 1 zinc ion per subunit.</text>
</comment>
<keyword evidence="2 8" id="KW-0479">Metal-binding</keyword>
<evidence type="ECO:0000256" key="7">
    <source>
        <dbReference type="PIRSR" id="PIRSR627057-1"/>
    </source>
</evidence>
<dbReference type="Pfam" id="PF01435">
    <property type="entry name" value="Peptidase_M48"/>
    <property type="match status" value="1"/>
</dbReference>
<dbReference type="Pfam" id="PF16491">
    <property type="entry name" value="Peptidase_M48_N"/>
    <property type="match status" value="1"/>
</dbReference>
<dbReference type="GO" id="GO:0005789">
    <property type="term" value="C:endoplasmic reticulum membrane"/>
    <property type="evidence" value="ECO:0007669"/>
    <property type="project" value="UniProtKB-SubCell"/>
</dbReference>
<feature type="transmembrane region" description="Helical" evidence="9">
    <location>
        <begin position="6"/>
        <end position="31"/>
    </location>
</feature>
<evidence type="ECO:0000256" key="3">
    <source>
        <dbReference type="ARBA" id="ARBA00022801"/>
    </source>
</evidence>
<name>A0A0X3PJI0_SCHSO</name>
<feature type="domain" description="Peptidase M48" evidence="11">
    <location>
        <begin position="244"/>
        <end position="486"/>
    </location>
</feature>
<keyword evidence="4 8" id="KW-0862">Zinc</keyword>
<evidence type="ECO:0000313" key="13">
    <source>
        <dbReference type="EMBL" id="JAP51919.1"/>
    </source>
</evidence>
<feature type="transmembrane region" description="Helical" evidence="9">
    <location>
        <begin position="361"/>
        <end position="380"/>
    </location>
</feature>
<keyword evidence="9" id="KW-0256">Endoplasmic reticulum</keyword>
<comment type="function">
    <text evidence="9">Proteolytically removes the C-terminal three residues of farnesylated proteins.</text>
</comment>
<feature type="transmembrane region" description="Helical" evidence="9">
    <location>
        <begin position="400"/>
        <end position="421"/>
    </location>
</feature>
<dbReference type="GO" id="GO:0004222">
    <property type="term" value="F:metalloendopeptidase activity"/>
    <property type="evidence" value="ECO:0007669"/>
    <property type="project" value="UniProtKB-UniRule"/>
</dbReference>
<evidence type="ECO:0000256" key="8">
    <source>
        <dbReference type="PIRSR" id="PIRSR627057-2"/>
    </source>
</evidence>
<dbReference type="GO" id="GO:0071586">
    <property type="term" value="P:CAAX-box protein processing"/>
    <property type="evidence" value="ECO:0007669"/>
    <property type="project" value="UniProtKB-UniRule"/>
</dbReference>
<evidence type="ECO:0000256" key="6">
    <source>
        <dbReference type="ARBA" id="ARBA00044456"/>
    </source>
</evidence>
<gene>
    <name evidence="13" type="ORF">TR156714</name>
</gene>
<dbReference type="GO" id="GO:0046872">
    <property type="term" value="F:metal ion binding"/>
    <property type="evidence" value="ECO:0007669"/>
    <property type="project" value="UniProtKB-UniRule"/>
</dbReference>
<feature type="binding site" evidence="8">
    <location>
        <position position="348"/>
    </location>
    <ligand>
        <name>Zn(2+)</name>
        <dbReference type="ChEBI" id="CHEBI:29105"/>
        <note>catalytic</note>
    </ligand>
</feature>
<accession>A0A0X3PJI0</accession>
<dbReference type="InterPro" id="IPR001915">
    <property type="entry name" value="Peptidase_M48"/>
</dbReference>